<dbReference type="InterPro" id="IPR013766">
    <property type="entry name" value="Thioredoxin_domain"/>
</dbReference>
<dbReference type="InterPro" id="IPR000866">
    <property type="entry name" value="AhpC/TSA"/>
</dbReference>
<protein>
    <submittedName>
        <fullName evidence="3">Redoxin domain-containing protein</fullName>
    </submittedName>
</protein>
<dbReference type="RefSeq" id="WP_067190253.1">
    <property type="nucleotide sequence ID" value="NZ_SPKT01000001.1"/>
</dbReference>
<evidence type="ECO:0000313" key="4">
    <source>
        <dbReference type="Proteomes" id="UP000297477"/>
    </source>
</evidence>
<feature type="domain" description="Thioredoxin" evidence="2">
    <location>
        <begin position="11"/>
        <end position="163"/>
    </location>
</feature>
<evidence type="ECO:0000313" key="3">
    <source>
        <dbReference type="EMBL" id="TFI01605.1"/>
    </source>
</evidence>
<comment type="caution">
    <text evidence="3">The sequence shown here is derived from an EMBL/GenBank/DDBJ whole genome shotgun (WGS) entry which is preliminary data.</text>
</comment>
<name>A0ABY2K2Z4_9MICC</name>
<dbReference type="Gene3D" id="3.40.30.10">
    <property type="entry name" value="Glutaredoxin"/>
    <property type="match status" value="1"/>
</dbReference>
<keyword evidence="4" id="KW-1185">Reference proteome</keyword>
<dbReference type="SUPFAM" id="SSF52833">
    <property type="entry name" value="Thioredoxin-like"/>
    <property type="match status" value="1"/>
</dbReference>
<feature type="region of interest" description="Disordered" evidence="1">
    <location>
        <begin position="144"/>
        <end position="163"/>
    </location>
</feature>
<reference evidence="3 4" key="1">
    <citation type="submission" date="2019-03" db="EMBL/GenBank/DDBJ databases">
        <title>Reclassification of Micrococcus aloeverae and Micrococcus yunnanensis as later heterotypic synonyms of Micrococcus luteus.</title>
        <authorList>
            <person name="Huang C.-H."/>
        </authorList>
    </citation>
    <scope>NUCLEOTIDE SEQUENCE [LARGE SCALE GENOMIC DNA]</scope>
    <source>
        <strain evidence="3 4">BCRC 12151</strain>
    </source>
</reference>
<dbReference type="InterPro" id="IPR036249">
    <property type="entry name" value="Thioredoxin-like_sf"/>
</dbReference>
<dbReference type="Proteomes" id="UP000297477">
    <property type="component" value="Unassembled WGS sequence"/>
</dbReference>
<gene>
    <name evidence="3" type="ORF">E4A49_00875</name>
</gene>
<evidence type="ECO:0000259" key="2">
    <source>
        <dbReference type="PROSITE" id="PS51352"/>
    </source>
</evidence>
<feature type="compositionally biased region" description="Basic and acidic residues" evidence="1">
    <location>
        <begin position="1"/>
        <end position="11"/>
    </location>
</feature>
<proteinExistence type="predicted"/>
<dbReference type="PROSITE" id="PS51352">
    <property type="entry name" value="THIOREDOXIN_2"/>
    <property type="match status" value="1"/>
</dbReference>
<dbReference type="Pfam" id="PF00578">
    <property type="entry name" value="AhpC-TSA"/>
    <property type="match status" value="1"/>
</dbReference>
<organism evidence="3 4">
    <name type="scientific">Micrococcus lylae</name>
    <dbReference type="NCBI Taxonomy" id="1273"/>
    <lineage>
        <taxon>Bacteria</taxon>
        <taxon>Bacillati</taxon>
        <taxon>Actinomycetota</taxon>
        <taxon>Actinomycetes</taxon>
        <taxon>Micrococcales</taxon>
        <taxon>Micrococcaceae</taxon>
        <taxon>Micrococcus</taxon>
    </lineage>
</organism>
<accession>A0ABY2K2Z4</accession>
<evidence type="ECO:0000256" key="1">
    <source>
        <dbReference type="SAM" id="MobiDB-lite"/>
    </source>
</evidence>
<dbReference type="EMBL" id="SPKT01000001">
    <property type="protein sequence ID" value="TFI01605.1"/>
    <property type="molecule type" value="Genomic_DNA"/>
</dbReference>
<feature type="region of interest" description="Disordered" evidence="1">
    <location>
        <begin position="1"/>
        <end position="33"/>
    </location>
</feature>
<sequence>MADSPALRDCHGQSWPFPPVTDPGRPATAGPDDGARPRGVWLAFLPGAFTPVCTGELAWLGELAERWAAQDVAVRVVSCDSAPVLRRAAEDLGLPDELTLLSDFWPHGAAARRFGAFDADTGRPRRISVLLDAQGMEVGRVEAEPGRARSRDEHEELTARLCS</sequence>